<protein>
    <submittedName>
        <fullName evidence="1">Uncharacterized protein</fullName>
    </submittedName>
</protein>
<keyword evidence="2" id="KW-1185">Reference proteome</keyword>
<dbReference type="RefSeq" id="WP_344419680.1">
    <property type="nucleotide sequence ID" value="NZ_BAAANN010000013.1"/>
</dbReference>
<proteinExistence type="predicted"/>
<gene>
    <name evidence="1" type="ORF">GCM10009754_36690</name>
</gene>
<comment type="caution">
    <text evidence="1">The sequence shown here is derived from an EMBL/GenBank/DDBJ whole genome shotgun (WGS) entry which is preliminary data.</text>
</comment>
<evidence type="ECO:0000313" key="1">
    <source>
        <dbReference type="EMBL" id="GAA1962190.1"/>
    </source>
</evidence>
<organism evidence="1 2">
    <name type="scientific">Amycolatopsis minnesotensis</name>
    <dbReference type="NCBI Taxonomy" id="337894"/>
    <lineage>
        <taxon>Bacteria</taxon>
        <taxon>Bacillati</taxon>
        <taxon>Actinomycetota</taxon>
        <taxon>Actinomycetes</taxon>
        <taxon>Pseudonocardiales</taxon>
        <taxon>Pseudonocardiaceae</taxon>
        <taxon>Amycolatopsis</taxon>
    </lineage>
</organism>
<dbReference type="Proteomes" id="UP001501116">
    <property type="component" value="Unassembled WGS sequence"/>
</dbReference>
<accession>A0ABN2R2D5</accession>
<sequence length="136" mass="15502">MSLDELKAGERIVSAAELAKWDLSVPIDWTVTVRPDRIDSTTTPLGFGLGVYTAHDYYAWLQRRLVFVVVTAEVYSPSGAPVAYDEICGVEWRPEHRIPRVVRLDEANVDELLSGKEREFLVTNAVQNWRQQGDRR</sequence>
<evidence type="ECO:0000313" key="2">
    <source>
        <dbReference type="Proteomes" id="UP001501116"/>
    </source>
</evidence>
<reference evidence="1 2" key="1">
    <citation type="journal article" date="2019" name="Int. J. Syst. Evol. Microbiol.">
        <title>The Global Catalogue of Microorganisms (GCM) 10K type strain sequencing project: providing services to taxonomists for standard genome sequencing and annotation.</title>
        <authorList>
            <consortium name="The Broad Institute Genomics Platform"/>
            <consortium name="The Broad Institute Genome Sequencing Center for Infectious Disease"/>
            <person name="Wu L."/>
            <person name="Ma J."/>
        </authorList>
    </citation>
    <scope>NUCLEOTIDE SEQUENCE [LARGE SCALE GENOMIC DNA]</scope>
    <source>
        <strain evidence="1 2">JCM 14545</strain>
    </source>
</reference>
<name>A0ABN2R2D5_9PSEU</name>
<dbReference type="EMBL" id="BAAANN010000013">
    <property type="protein sequence ID" value="GAA1962190.1"/>
    <property type="molecule type" value="Genomic_DNA"/>
</dbReference>